<dbReference type="Proteomes" id="UP001597357">
    <property type="component" value="Unassembled WGS sequence"/>
</dbReference>
<feature type="signal peptide" evidence="1">
    <location>
        <begin position="1"/>
        <end position="22"/>
    </location>
</feature>
<dbReference type="RefSeq" id="WP_379043683.1">
    <property type="nucleotide sequence ID" value="NZ_JBHULZ010000009.1"/>
</dbReference>
<gene>
    <name evidence="2" type="ORF">ACFSQ0_02550</name>
</gene>
<keyword evidence="1" id="KW-0732">Signal</keyword>
<accession>A0ABW5SE64</accession>
<evidence type="ECO:0008006" key="4">
    <source>
        <dbReference type="Google" id="ProtNLM"/>
    </source>
</evidence>
<evidence type="ECO:0000313" key="2">
    <source>
        <dbReference type="EMBL" id="MFD2696860.1"/>
    </source>
</evidence>
<evidence type="ECO:0000313" key="3">
    <source>
        <dbReference type="Proteomes" id="UP001597357"/>
    </source>
</evidence>
<protein>
    <recommendedName>
        <fullName evidence="4">DUF3857 domain-containing protein</fullName>
    </recommendedName>
</protein>
<dbReference type="EMBL" id="JBHULZ010000009">
    <property type="protein sequence ID" value="MFD2696860.1"/>
    <property type="molecule type" value="Genomic_DNA"/>
</dbReference>
<proteinExistence type="predicted"/>
<keyword evidence="3" id="KW-1185">Reference proteome</keyword>
<reference evidence="3" key="1">
    <citation type="journal article" date="2019" name="Int. J. Syst. Evol. Microbiol.">
        <title>The Global Catalogue of Microorganisms (GCM) 10K type strain sequencing project: providing services to taxonomists for standard genome sequencing and annotation.</title>
        <authorList>
            <consortium name="The Broad Institute Genomics Platform"/>
            <consortium name="The Broad Institute Genome Sequencing Center for Infectious Disease"/>
            <person name="Wu L."/>
            <person name="Ma J."/>
        </authorList>
    </citation>
    <scope>NUCLEOTIDE SEQUENCE [LARGE SCALE GENOMIC DNA]</scope>
    <source>
        <strain evidence="3">KCTC 42255</strain>
    </source>
</reference>
<feature type="chain" id="PRO_5046205035" description="DUF3857 domain-containing protein" evidence="1">
    <location>
        <begin position="23"/>
        <end position="309"/>
    </location>
</feature>
<organism evidence="2 3">
    <name type="scientific">Mesonia sediminis</name>
    <dbReference type="NCBI Taxonomy" id="1703946"/>
    <lineage>
        <taxon>Bacteria</taxon>
        <taxon>Pseudomonadati</taxon>
        <taxon>Bacteroidota</taxon>
        <taxon>Flavobacteriia</taxon>
        <taxon>Flavobacteriales</taxon>
        <taxon>Flavobacteriaceae</taxon>
        <taxon>Mesonia</taxon>
    </lineage>
</organism>
<comment type="caution">
    <text evidence="2">The sequence shown here is derived from an EMBL/GenBank/DDBJ whole genome shotgun (WGS) entry which is preliminary data.</text>
</comment>
<name>A0ABW5SE64_9FLAO</name>
<sequence length="309" mass="36329">MKFAFFYILLFFTFNVFSQKFAVVDIDTYDLIESVTFKAYDGNKLVYKGITKNNKATVIPSDIEYDKIDFFKENYKNHSIDTDSLNGAIFLTKEHIELNDVVISSNNNGNINLGESNRIVKSGSRYLLPKKSFGVVFTNTQQKLEIFRTVFYVDKVKHKTAYRIHYYQVEESLPDKNKQTIKFNENIYSTETLYLEAKEKNRIEIEHKENIPFEVNTTIFVTIELLYYLDDNNNKFQPDNKHRSKLKFQLSDQNNYYSKTVNEITSKNSIDFVNINLMYKYDFANYLYETPHKSQLLSPAIMLNAIKTP</sequence>
<evidence type="ECO:0000256" key="1">
    <source>
        <dbReference type="SAM" id="SignalP"/>
    </source>
</evidence>